<dbReference type="InterPro" id="IPR018511">
    <property type="entry name" value="Hemolysin-typ_Ca-bd_CS"/>
</dbReference>
<dbReference type="AlphaFoldDB" id="A0A011NDN6"/>
<dbReference type="Proteomes" id="UP000054123">
    <property type="component" value="Unassembled WGS sequence"/>
</dbReference>
<dbReference type="Gene3D" id="2.150.10.10">
    <property type="entry name" value="Serralysin-like metalloprotease, C-terminal"/>
    <property type="match status" value="1"/>
</dbReference>
<dbReference type="EMBL" id="JANJ01000002">
    <property type="protein sequence ID" value="EXI62667.1"/>
    <property type="molecule type" value="Genomic_DNA"/>
</dbReference>
<dbReference type="OrthoDB" id="733404at2"/>
<organism evidence="5 6">
    <name type="scientific">Mannheimia granulomatis</name>
    <dbReference type="NCBI Taxonomy" id="85402"/>
    <lineage>
        <taxon>Bacteria</taxon>
        <taxon>Pseudomonadati</taxon>
        <taxon>Pseudomonadota</taxon>
        <taxon>Gammaproteobacteria</taxon>
        <taxon>Pasteurellales</taxon>
        <taxon>Pasteurellaceae</taxon>
        <taxon>Mannheimia</taxon>
    </lineage>
</organism>
<keyword evidence="3" id="KW-0677">Repeat</keyword>
<reference evidence="5 6" key="1">
    <citation type="journal article" date="2014" name="Genome Announc.">
        <title>Genome Sequence of a Presumptive Mannheimia haemolytica Strain with an A1/A6-Cross-Reactive Serotype from a White-Tailed Deer (Odocoileus virginianus).</title>
        <authorList>
            <person name="Lawrence P.K."/>
            <person name="Bey R.F."/>
            <person name="Wiener B."/>
            <person name="Kittichotirat W."/>
            <person name="Bumgarner R.E."/>
        </authorList>
    </citation>
    <scope>NUCLEOTIDE SEQUENCE [LARGE SCALE GENOMIC DNA]</scope>
    <source>
        <strain evidence="5 6">PKL10</strain>
    </source>
</reference>
<sequence>MENLTLIGTTAKNGTGNALNNEIRGNDAGNTLNGLAGNDILIGGLGADTLSGGEGQDTFVFESSLNGKVDTITDFVVGQDKIKLSATIFSAISADLSNIKEHLFYDTASGELSYNSQNSGADNATPFAIVAGLQNLEGDKFIIG</sequence>
<gene>
    <name evidence="5" type="ORF">AK33_02590</name>
</gene>
<dbReference type="NCBIfam" id="TIGR03661">
    <property type="entry name" value="T1SS_VCA0849"/>
    <property type="match status" value="1"/>
</dbReference>
<dbReference type="InterPro" id="IPR019960">
    <property type="entry name" value="T1SS_VCA0849"/>
</dbReference>
<dbReference type="RefSeq" id="WP_051498278.1">
    <property type="nucleotide sequence ID" value="NZ_JANJ01000002.1"/>
</dbReference>
<dbReference type="PATRIC" id="fig|1450449.3.peg.477"/>
<dbReference type="PRINTS" id="PR00313">
    <property type="entry name" value="CABNDNGRPT"/>
</dbReference>
<accession>A0A011NDN6</accession>
<dbReference type="GO" id="GO:0005509">
    <property type="term" value="F:calcium ion binding"/>
    <property type="evidence" value="ECO:0007669"/>
    <property type="project" value="InterPro"/>
</dbReference>
<comment type="subcellular location">
    <subcellularLocation>
        <location evidence="1">Secreted</location>
    </subcellularLocation>
</comment>
<dbReference type="InterPro" id="IPR013858">
    <property type="entry name" value="Peptidase_M10B_C"/>
</dbReference>
<dbReference type="GO" id="GO:0005615">
    <property type="term" value="C:extracellular space"/>
    <property type="evidence" value="ECO:0007669"/>
    <property type="project" value="InterPro"/>
</dbReference>
<comment type="caution">
    <text evidence="5">The sequence shown here is derived from an EMBL/GenBank/DDBJ whole genome shotgun (WGS) entry which is preliminary data.</text>
</comment>
<evidence type="ECO:0000313" key="5">
    <source>
        <dbReference type="EMBL" id="EXI62667.1"/>
    </source>
</evidence>
<name>A0A011NDN6_9PAST</name>
<dbReference type="PROSITE" id="PS00330">
    <property type="entry name" value="HEMOLYSIN_CALCIUM"/>
    <property type="match status" value="1"/>
</dbReference>
<keyword evidence="2" id="KW-0964">Secreted</keyword>
<evidence type="ECO:0000256" key="2">
    <source>
        <dbReference type="ARBA" id="ARBA00022525"/>
    </source>
</evidence>
<feature type="domain" description="Peptidase M10 serralysin C-terminal" evidence="4">
    <location>
        <begin position="36"/>
        <end position="119"/>
    </location>
</feature>
<protein>
    <recommendedName>
        <fullName evidence="4">Peptidase M10 serralysin C-terminal domain-containing protein</fullName>
    </recommendedName>
</protein>
<dbReference type="SUPFAM" id="SSF51120">
    <property type="entry name" value="beta-Roll"/>
    <property type="match status" value="1"/>
</dbReference>
<evidence type="ECO:0000256" key="1">
    <source>
        <dbReference type="ARBA" id="ARBA00004613"/>
    </source>
</evidence>
<evidence type="ECO:0000259" key="4">
    <source>
        <dbReference type="Pfam" id="PF08548"/>
    </source>
</evidence>
<evidence type="ECO:0000313" key="6">
    <source>
        <dbReference type="Proteomes" id="UP000054123"/>
    </source>
</evidence>
<dbReference type="Pfam" id="PF08548">
    <property type="entry name" value="Peptidase_M10_C"/>
    <property type="match status" value="1"/>
</dbReference>
<dbReference type="InterPro" id="IPR011049">
    <property type="entry name" value="Serralysin-like_metalloprot_C"/>
</dbReference>
<keyword evidence="6" id="KW-1185">Reference proteome</keyword>
<evidence type="ECO:0000256" key="3">
    <source>
        <dbReference type="ARBA" id="ARBA00022737"/>
    </source>
</evidence>
<proteinExistence type="predicted"/>